<dbReference type="GO" id="GO:0008483">
    <property type="term" value="F:transaminase activity"/>
    <property type="evidence" value="ECO:0007669"/>
    <property type="project" value="UniProtKB-KW"/>
</dbReference>
<protein>
    <submittedName>
        <fullName evidence="5">Aminotransferase class III-fold pyridoxal phosphate-dependent enzyme</fullName>
    </submittedName>
</protein>
<keyword evidence="5" id="KW-0032">Aminotransferase</keyword>
<proteinExistence type="inferred from homology"/>
<dbReference type="InterPro" id="IPR015424">
    <property type="entry name" value="PyrdxlP-dep_Trfase"/>
</dbReference>
<dbReference type="Gene3D" id="3.90.1200.10">
    <property type="match status" value="1"/>
</dbReference>
<name>A0A545UJS6_9GAMM</name>
<accession>A0A545UJS6</accession>
<evidence type="ECO:0000313" key="6">
    <source>
        <dbReference type="Proteomes" id="UP000315439"/>
    </source>
</evidence>
<feature type="domain" description="Aminoglycoside phosphotransferase" evidence="4">
    <location>
        <begin position="35"/>
        <end position="281"/>
    </location>
</feature>
<comment type="cofactor">
    <cofactor evidence="1">
        <name>pyridoxal 5'-phosphate</name>
        <dbReference type="ChEBI" id="CHEBI:597326"/>
    </cofactor>
</comment>
<dbReference type="CDD" id="cd00610">
    <property type="entry name" value="OAT_like"/>
    <property type="match status" value="1"/>
</dbReference>
<evidence type="ECO:0000256" key="3">
    <source>
        <dbReference type="ARBA" id="ARBA00022898"/>
    </source>
</evidence>
<keyword evidence="6" id="KW-1185">Reference proteome</keyword>
<sequence length="793" mass="87926">MTSISVTPQLSHGQLLNILNEQYGLVGELSDLPSYIDLNRKLTTADGKQLVVKIANIHQSADDLAFENLVINRLSQESSIELQVPSLISAKSGDDLIEIKDEQNQSCLMRVIAFLDGKIWAETDTSQLSFVESLGESLAQIDKTLATIEHPAAHRYLKWDIRHSNIIVRKYKSYIQNEVLDNTEENQTGGTKINLINQALQSYEAQVLPLYEELPSQIIYNDANDYNLLVNEEKQQVCGLFDFGDMVSSFRIAEIAIASAYAIMNKTNAEEIIGAMVQAYHQVNPLKPVEIKVLLPMIKMRLAVSLSLSSYQYSQSPENDYLLISQQGAWKALSQLDQIDAISFELKLMWLTELNSKQELEQPQDIIDYRKKHLSENLSLAYDEPLKIVAGRGAYLYNEKGTRYLDMVNNVCHVGHCHPGVVAAGQRQMSTLNTNTRYLHDNIVRFAEKLLSTMPKELSVCMFVNSGSEANELALRLARKYTNRKAMVVVEGAYHGNANACIDISPYKFDGPGGDGAPDWIKQTLVPDPYRGKYRGRNEETGLQYGKDVKRAIEALAQEDQPLCAFICESIQGVGGQVIHPPGYLKSAYAHVRDAGGVCIADEVQVGMGRVGTHWWAFQTQDVVPDIVTIGKPLGNGHPLAAVVTTQEIADSFVTGMEYFNTFGGNPVSCAIGCAVIDAVEQGGLMAHALQLGEYLQQGLRQLQSKFPVIGDVRGLGMFIGAEFVKDRDTLEPAVEQIDYVIERLKSEGILLTTEGPFHNVLKIKPPLAFSKQDADFFLSSLEMILTEQGAQP</sequence>
<dbReference type="Gene3D" id="3.40.640.10">
    <property type="entry name" value="Type I PLP-dependent aspartate aminotransferase-like (Major domain)"/>
    <property type="match status" value="1"/>
</dbReference>
<dbReference type="InterPro" id="IPR005814">
    <property type="entry name" value="Aminotrans_3"/>
</dbReference>
<keyword evidence="5" id="KW-0808">Transferase</keyword>
<dbReference type="SUPFAM" id="SSF56112">
    <property type="entry name" value="Protein kinase-like (PK-like)"/>
    <property type="match status" value="1"/>
</dbReference>
<dbReference type="PANTHER" id="PTHR45688">
    <property type="match status" value="1"/>
</dbReference>
<dbReference type="InterPro" id="IPR002575">
    <property type="entry name" value="Aminoglycoside_PTrfase"/>
</dbReference>
<comment type="similarity">
    <text evidence="2">Belongs to the class-III pyridoxal-phosphate-dependent aminotransferase family.</text>
</comment>
<dbReference type="EMBL" id="VIKS01000001">
    <property type="protein sequence ID" value="TQV89710.1"/>
    <property type="molecule type" value="Genomic_DNA"/>
</dbReference>
<reference evidence="5 6" key="1">
    <citation type="submission" date="2019-07" db="EMBL/GenBank/DDBJ databases">
        <title>Draft genome for Aliikangiella sp. M105.</title>
        <authorList>
            <person name="Wang G."/>
        </authorList>
    </citation>
    <scope>NUCLEOTIDE SEQUENCE [LARGE SCALE GENOMIC DNA]</scope>
    <source>
        <strain evidence="5 6">M105</strain>
    </source>
</reference>
<dbReference type="Gene3D" id="3.90.1150.10">
    <property type="entry name" value="Aspartate Aminotransferase, domain 1"/>
    <property type="match status" value="1"/>
</dbReference>
<dbReference type="Pfam" id="PF01636">
    <property type="entry name" value="APH"/>
    <property type="match status" value="1"/>
</dbReference>
<dbReference type="AlphaFoldDB" id="A0A545UJS6"/>
<dbReference type="RefSeq" id="WP_142891774.1">
    <property type="nucleotide sequence ID" value="NZ_ML660160.1"/>
</dbReference>
<keyword evidence="3" id="KW-0663">Pyridoxal phosphate</keyword>
<gene>
    <name evidence="5" type="ORF">FLL46_02170</name>
</gene>
<comment type="caution">
    <text evidence="5">The sequence shown here is derived from an EMBL/GenBank/DDBJ whole genome shotgun (WGS) entry which is preliminary data.</text>
</comment>
<dbReference type="SUPFAM" id="SSF53383">
    <property type="entry name" value="PLP-dependent transferases"/>
    <property type="match status" value="1"/>
</dbReference>
<dbReference type="InterPro" id="IPR015422">
    <property type="entry name" value="PyrdxlP-dep_Trfase_small"/>
</dbReference>
<evidence type="ECO:0000313" key="5">
    <source>
        <dbReference type="EMBL" id="TQV89710.1"/>
    </source>
</evidence>
<dbReference type="PROSITE" id="PS00600">
    <property type="entry name" value="AA_TRANSFER_CLASS_3"/>
    <property type="match status" value="1"/>
</dbReference>
<dbReference type="PANTHER" id="PTHR45688:SF13">
    <property type="entry name" value="ALANINE--GLYOXYLATE AMINOTRANSFERASE 2-LIKE"/>
    <property type="match status" value="1"/>
</dbReference>
<dbReference type="OrthoDB" id="9801052at2"/>
<evidence type="ECO:0000259" key="4">
    <source>
        <dbReference type="Pfam" id="PF01636"/>
    </source>
</evidence>
<dbReference type="GO" id="GO:0030170">
    <property type="term" value="F:pyridoxal phosphate binding"/>
    <property type="evidence" value="ECO:0007669"/>
    <property type="project" value="InterPro"/>
</dbReference>
<dbReference type="InterPro" id="IPR049704">
    <property type="entry name" value="Aminotrans_3_PPA_site"/>
</dbReference>
<dbReference type="InterPro" id="IPR015421">
    <property type="entry name" value="PyrdxlP-dep_Trfase_major"/>
</dbReference>
<organism evidence="5 6">
    <name type="scientific">Aliikangiella coralliicola</name>
    <dbReference type="NCBI Taxonomy" id="2592383"/>
    <lineage>
        <taxon>Bacteria</taxon>
        <taxon>Pseudomonadati</taxon>
        <taxon>Pseudomonadota</taxon>
        <taxon>Gammaproteobacteria</taxon>
        <taxon>Oceanospirillales</taxon>
        <taxon>Pleioneaceae</taxon>
        <taxon>Aliikangiella</taxon>
    </lineage>
</organism>
<evidence type="ECO:0000256" key="2">
    <source>
        <dbReference type="ARBA" id="ARBA00008954"/>
    </source>
</evidence>
<dbReference type="InterPro" id="IPR011009">
    <property type="entry name" value="Kinase-like_dom_sf"/>
</dbReference>
<dbReference type="Proteomes" id="UP000315439">
    <property type="component" value="Unassembled WGS sequence"/>
</dbReference>
<evidence type="ECO:0000256" key="1">
    <source>
        <dbReference type="ARBA" id="ARBA00001933"/>
    </source>
</evidence>
<dbReference type="Pfam" id="PF00202">
    <property type="entry name" value="Aminotran_3"/>
    <property type="match status" value="1"/>
</dbReference>